<dbReference type="AlphaFoldDB" id="A0A9P5TJ17"/>
<dbReference type="EMBL" id="JADNYJ010000114">
    <property type="protein sequence ID" value="KAF8883624.1"/>
    <property type="molecule type" value="Genomic_DNA"/>
</dbReference>
<reference evidence="1" key="1">
    <citation type="submission" date="2020-11" db="EMBL/GenBank/DDBJ databases">
        <authorList>
            <consortium name="DOE Joint Genome Institute"/>
            <person name="Ahrendt S."/>
            <person name="Riley R."/>
            <person name="Andreopoulos W."/>
            <person name="LaButti K."/>
            <person name="Pangilinan J."/>
            <person name="Ruiz-duenas F.J."/>
            <person name="Barrasa J.M."/>
            <person name="Sanchez-Garcia M."/>
            <person name="Camarero S."/>
            <person name="Miyauchi S."/>
            <person name="Serrano A."/>
            <person name="Linde D."/>
            <person name="Babiker R."/>
            <person name="Drula E."/>
            <person name="Ayuso-Fernandez I."/>
            <person name="Pacheco R."/>
            <person name="Padilla G."/>
            <person name="Ferreira P."/>
            <person name="Barriuso J."/>
            <person name="Kellner H."/>
            <person name="Castanera R."/>
            <person name="Alfaro M."/>
            <person name="Ramirez L."/>
            <person name="Pisabarro A.G."/>
            <person name="Kuo A."/>
            <person name="Tritt A."/>
            <person name="Lipzen A."/>
            <person name="He G."/>
            <person name="Yan M."/>
            <person name="Ng V."/>
            <person name="Cullen D."/>
            <person name="Martin F."/>
            <person name="Rosso M.-N."/>
            <person name="Henrissat B."/>
            <person name="Hibbett D."/>
            <person name="Martinez A.T."/>
            <person name="Grigoriev I.V."/>
        </authorList>
    </citation>
    <scope>NUCLEOTIDE SEQUENCE</scope>
    <source>
        <strain evidence="1">AH 44721</strain>
    </source>
</reference>
<keyword evidence="2" id="KW-1185">Reference proteome</keyword>
<dbReference type="Proteomes" id="UP000724874">
    <property type="component" value="Unassembled WGS sequence"/>
</dbReference>
<gene>
    <name evidence="1" type="ORF">CPB84DRAFT_1789885</name>
</gene>
<protein>
    <recommendedName>
        <fullName evidence="3">RNase H type-1 domain-containing protein</fullName>
    </recommendedName>
</protein>
<organism evidence="1 2">
    <name type="scientific">Gymnopilus junonius</name>
    <name type="common">Spectacular rustgill mushroom</name>
    <name type="synonym">Gymnopilus spectabilis subsp. junonius</name>
    <dbReference type="NCBI Taxonomy" id="109634"/>
    <lineage>
        <taxon>Eukaryota</taxon>
        <taxon>Fungi</taxon>
        <taxon>Dikarya</taxon>
        <taxon>Basidiomycota</taxon>
        <taxon>Agaricomycotina</taxon>
        <taxon>Agaricomycetes</taxon>
        <taxon>Agaricomycetidae</taxon>
        <taxon>Agaricales</taxon>
        <taxon>Agaricineae</taxon>
        <taxon>Hymenogastraceae</taxon>
        <taxon>Gymnopilus</taxon>
    </lineage>
</organism>
<accession>A0A9P5TJ17</accession>
<dbReference type="Gene3D" id="3.30.420.10">
    <property type="entry name" value="Ribonuclease H-like superfamily/Ribonuclease H"/>
    <property type="match status" value="1"/>
</dbReference>
<name>A0A9P5TJ17_GYMJU</name>
<evidence type="ECO:0000313" key="1">
    <source>
        <dbReference type="EMBL" id="KAF8883624.1"/>
    </source>
</evidence>
<comment type="caution">
    <text evidence="1">The sequence shown here is derived from an EMBL/GenBank/DDBJ whole genome shotgun (WGS) entry which is preliminary data.</text>
</comment>
<dbReference type="GO" id="GO:0003676">
    <property type="term" value="F:nucleic acid binding"/>
    <property type="evidence" value="ECO:0007669"/>
    <property type="project" value="InterPro"/>
</dbReference>
<dbReference type="InterPro" id="IPR036397">
    <property type="entry name" value="RNaseH_sf"/>
</dbReference>
<evidence type="ECO:0000313" key="2">
    <source>
        <dbReference type="Proteomes" id="UP000724874"/>
    </source>
</evidence>
<feature type="non-terminal residue" evidence="1">
    <location>
        <position position="1"/>
    </location>
</feature>
<dbReference type="SUPFAM" id="SSF53098">
    <property type="entry name" value="Ribonuclease H-like"/>
    <property type="match status" value="1"/>
</dbReference>
<dbReference type="OrthoDB" id="407198at2759"/>
<dbReference type="InterPro" id="IPR012337">
    <property type="entry name" value="RNaseH-like_sf"/>
</dbReference>
<proteinExistence type="predicted"/>
<evidence type="ECO:0008006" key="3">
    <source>
        <dbReference type="Google" id="ProtNLM"/>
    </source>
</evidence>
<sequence length="116" mass="12584">QRNCHHAELVFTDGACLNNGYATTKAGMGISIGGDDGEYDYSRSIPVDDSVNFGAPRINQRAEFLAAIEGLDRLDKAYKIDVALGHEEDSETSAARHRHIYIIAPPISSSLTQSMS</sequence>